<accession>A0A073JSG9</accession>
<proteinExistence type="predicted"/>
<evidence type="ECO:0000313" key="3">
    <source>
        <dbReference type="Proteomes" id="UP000027822"/>
    </source>
</evidence>
<reference evidence="2 3" key="1">
    <citation type="submission" date="2014-06" db="EMBL/GenBank/DDBJ databases">
        <title>Draft genome sequence of Bacillus manliponensis JCM 15802 (MCCC 1A00708).</title>
        <authorList>
            <person name="Lai Q."/>
            <person name="Liu Y."/>
            <person name="Shao Z."/>
        </authorList>
    </citation>
    <scope>NUCLEOTIDE SEQUENCE [LARGE SCALE GENOMIC DNA]</scope>
    <source>
        <strain evidence="2 3">JCM 15802</strain>
    </source>
</reference>
<dbReference type="Proteomes" id="UP000027822">
    <property type="component" value="Unassembled WGS sequence"/>
</dbReference>
<comment type="caution">
    <text evidence="2">The sequence shown here is derived from an EMBL/GenBank/DDBJ whole genome shotgun (WGS) entry which is preliminary data.</text>
</comment>
<evidence type="ECO:0000313" key="2">
    <source>
        <dbReference type="EMBL" id="KEK17207.1"/>
    </source>
</evidence>
<keyword evidence="3" id="KW-1185">Reference proteome</keyword>
<dbReference type="OrthoDB" id="2898478at2"/>
<keyword evidence="1" id="KW-0812">Transmembrane</keyword>
<organism evidence="2 3">
    <name type="scientific">Bacillus manliponensis</name>
    <dbReference type="NCBI Taxonomy" id="574376"/>
    <lineage>
        <taxon>Bacteria</taxon>
        <taxon>Bacillati</taxon>
        <taxon>Bacillota</taxon>
        <taxon>Bacilli</taxon>
        <taxon>Bacillales</taxon>
        <taxon>Bacillaceae</taxon>
        <taxon>Bacillus</taxon>
        <taxon>Bacillus cereus group</taxon>
    </lineage>
</organism>
<name>A0A073JSG9_9BACI</name>
<feature type="transmembrane region" description="Helical" evidence="1">
    <location>
        <begin position="42"/>
        <end position="63"/>
    </location>
</feature>
<dbReference type="AlphaFoldDB" id="A0A073JSG9"/>
<keyword evidence="1" id="KW-1133">Transmembrane helix</keyword>
<protein>
    <recommendedName>
        <fullName evidence="4">DUF3925 domain-containing protein</fullName>
    </recommendedName>
</protein>
<evidence type="ECO:0000256" key="1">
    <source>
        <dbReference type="SAM" id="Phobius"/>
    </source>
</evidence>
<keyword evidence="1" id="KW-0472">Membrane</keyword>
<feature type="transmembrane region" description="Helical" evidence="1">
    <location>
        <begin position="12"/>
        <end position="30"/>
    </location>
</feature>
<evidence type="ECO:0008006" key="4">
    <source>
        <dbReference type="Google" id="ProtNLM"/>
    </source>
</evidence>
<dbReference type="STRING" id="574376.BAMA_16445"/>
<sequence>MKTSQREKLSDREFYFVLYMMMLFVVGWFMDINGAFLAKYFTLANMIMIPAIGGLVGLFIMSLGEDHK</sequence>
<dbReference type="RefSeq" id="WP_034643959.1">
    <property type="nucleotide sequence ID" value="NZ_CBCSJC010000007.1"/>
</dbReference>
<dbReference type="InterPro" id="IPR025168">
    <property type="entry name" value="DUF3925"/>
</dbReference>
<dbReference type="Pfam" id="PF13063">
    <property type="entry name" value="DUF3925"/>
    <property type="match status" value="1"/>
</dbReference>
<dbReference type="EMBL" id="JOTN01000038">
    <property type="protein sequence ID" value="KEK17207.1"/>
    <property type="molecule type" value="Genomic_DNA"/>
</dbReference>
<gene>
    <name evidence="2" type="ORF">BAMA_16445</name>
</gene>